<dbReference type="InterPro" id="IPR001853">
    <property type="entry name" value="DSBA-like_thioredoxin_dom"/>
</dbReference>
<name>A0A7W7RFE2_9ACTN</name>
<protein>
    <submittedName>
        <fullName evidence="2">Putative DsbA family dithiol-disulfide isomerase</fullName>
    </submittedName>
</protein>
<dbReference type="PANTHER" id="PTHR13887">
    <property type="entry name" value="GLUTATHIONE S-TRANSFERASE KAPPA"/>
    <property type="match status" value="1"/>
</dbReference>
<dbReference type="PANTHER" id="PTHR13887:SF41">
    <property type="entry name" value="THIOREDOXIN SUPERFAMILY PROTEIN"/>
    <property type="match status" value="1"/>
</dbReference>
<proteinExistence type="predicted"/>
<dbReference type="GO" id="GO:0016853">
    <property type="term" value="F:isomerase activity"/>
    <property type="evidence" value="ECO:0007669"/>
    <property type="project" value="UniProtKB-KW"/>
</dbReference>
<comment type="caution">
    <text evidence="2">The sequence shown here is derived from an EMBL/GenBank/DDBJ whole genome shotgun (WGS) entry which is preliminary data.</text>
</comment>
<keyword evidence="2" id="KW-0413">Isomerase</keyword>
<keyword evidence="3" id="KW-1185">Reference proteome</keyword>
<evidence type="ECO:0000313" key="3">
    <source>
        <dbReference type="Proteomes" id="UP000523007"/>
    </source>
</evidence>
<dbReference type="EMBL" id="JACHJT010000001">
    <property type="protein sequence ID" value="MBB4931009.1"/>
    <property type="molecule type" value="Genomic_DNA"/>
</dbReference>
<organism evidence="2 3">
    <name type="scientific">Lipingzhangella halophila</name>
    <dbReference type="NCBI Taxonomy" id="1783352"/>
    <lineage>
        <taxon>Bacteria</taxon>
        <taxon>Bacillati</taxon>
        <taxon>Actinomycetota</taxon>
        <taxon>Actinomycetes</taxon>
        <taxon>Streptosporangiales</taxon>
        <taxon>Nocardiopsidaceae</taxon>
        <taxon>Lipingzhangella</taxon>
    </lineage>
</organism>
<dbReference type="InterPro" id="IPR036249">
    <property type="entry name" value="Thioredoxin-like_sf"/>
</dbReference>
<dbReference type="Pfam" id="PF01323">
    <property type="entry name" value="DSBA"/>
    <property type="match status" value="1"/>
</dbReference>
<dbReference type="CDD" id="cd03024">
    <property type="entry name" value="DsbA_FrnE"/>
    <property type="match status" value="1"/>
</dbReference>
<dbReference type="SUPFAM" id="SSF52833">
    <property type="entry name" value="Thioredoxin-like"/>
    <property type="match status" value="1"/>
</dbReference>
<dbReference type="Proteomes" id="UP000523007">
    <property type="component" value="Unassembled WGS sequence"/>
</dbReference>
<evidence type="ECO:0000313" key="2">
    <source>
        <dbReference type="EMBL" id="MBB4931009.1"/>
    </source>
</evidence>
<sequence>MNVDIWSDLVCPWCYIGERNFETALAGFAHRAHVEVRRHSFELDPNGSTEPRLTLPDRHRLDLGVTVEQTKRNMAMVAEQAAAAGLTYDLARAIPVNSFDAHRVLKLGERAGVGERVRTRLMGAYTSEGEILSDHETLVRLGAECGLDPEEIRTMLKDTDLCDEVRDDEKEARALGISGVPTFVVAGRYAVSGGRPPAAFAEALERSWRETAPDATEGGVCGTAGTC</sequence>
<gene>
    <name evidence="2" type="ORF">F4561_001829</name>
</gene>
<dbReference type="GO" id="GO:0016491">
    <property type="term" value="F:oxidoreductase activity"/>
    <property type="evidence" value="ECO:0007669"/>
    <property type="project" value="InterPro"/>
</dbReference>
<dbReference type="RefSeq" id="WP_184576587.1">
    <property type="nucleotide sequence ID" value="NZ_JACHJT010000001.1"/>
</dbReference>
<reference evidence="2 3" key="1">
    <citation type="submission" date="2020-08" db="EMBL/GenBank/DDBJ databases">
        <title>Sequencing the genomes of 1000 actinobacteria strains.</title>
        <authorList>
            <person name="Klenk H.-P."/>
        </authorList>
    </citation>
    <scope>NUCLEOTIDE SEQUENCE [LARGE SCALE GENOMIC DNA]</scope>
    <source>
        <strain evidence="2 3">DSM 102030</strain>
    </source>
</reference>
<feature type="domain" description="DSBA-like thioredoxin" evidence="1">
    <location>
        <begin position="3"/>
        <end position="204"/>
    </location>
</feature>
<dbReference type="Gene3D" id="3.40.30.10">
    <property type="entry name" value="Glutaredoxin"/>
    <property type="match status" value="1"/>
</dbReference>
<accession>A0A7W7RFE2</accession>
<evidence type="ECO:0000259" key="1">
    <source>
        <dbReference type="Pfam" id="PF01323"/>
    </source>
</evidence>
<dbReference type="AlphaFoldDB" id="A0A7W7RFE2"/>